<dbReference type="Proteomes" id="UP000823561">
    <property type="component" value="Chromosome 12"/>
</dbReference>
<keyword evidence="2" id="KW-1185">Reference proteome</keyword>
<dbReference type="PANTHER" id="PTHR19321">
    <property type="entry name" value="PROTEIN REGULATOR OF CYTOKINESIS 1 PRC1-RELATED"/>
    <property type="match status" value="1"/>
</dbReference>
<sequence length="228" mass="26166">MTSRKSETLASSLISGINMAMAQLVDIWDGIGIMEEQRVERMLTVKKHIEDLLRDMITEEESLRHRIKSSIVISQKQLEAICEEMKEGPYKLEEGLTILQTEKNLRYRLEALQKEKNDRLRDLKALQLEDEELCVQLCSTPYYVPSNTVPSYEQLKALREHIQDLTAERRSRLAVFTALRKDIALLASEMGHDPETSLEREAVSDDPDVFLLTHDNIKALQLLVGQVC</sequence>
<organism evidence="1 2">
    <name type="scientific">Alosa alosa</name>
    <name type="common">allis shad</name>
    <dbReference type="NCBI Taxonomy" id="278164"/>
    <lineage>
        <taxon>Eukaryota</taxon>
        <taxon>Metazoa</taxon>
        <taxon>Chordata</taxon>
        <taxon>Craniata</taxon>
        <taxon>Vertebrata</taxon>
        <taxon>Euteleostomi</taxon>
        <taxon>Actinopterygii</taxon>
        <taxon>Neopterygii</taxon>
        <taxon>Teleostei</taxon>
        <taxon>Clupei</taxon>
        <taxon>Clupeiformes</taxon>
        <taxon>Clupeoidei</taxon>
        <taxon>Clupeidae</taxon>
        <taxon>Alosa</taxon>
    </lineage>
</organism>
<comment type="caution">
    <text evidence="1">The sequence shown here is derived from an EMBL/GenBank/DDBJ whole genome shotgun (WGS) entry which is preliminary data.</text>
</comment>
<dbReference type="AlphaFoldDB" id="A0AAV6GH64"/>
<accession>A0AAV6GH64</accession>
<dbReference type="GO" id="GO:0008017">
    <property type="term" value="F:microtubule binding"/>
    <property type="evidence" value="ECO:0007669"/>
    <property type="project" value="InterPro"/>
</dbReference>
<dbReference type="InterPro" id="IPR007145">
    <property type="entry name" value="MAP65_Ase1_PRC1"/>
</dbReference>
<evidence type="ECO:0000313" key="2">
    <source>
        <dbReference type="Proteomes" id="UP000823561"/>
    </source>
</evidence>
<dbReference type="GO" id="GO:0005737">
    <property type="term" value="C:cytoplasm"/>
    <property type="evidence" value="ECO:0007669"/>
    <property type="project" value="TreeGrafter"/>
</dbReference>
<name>A0AAV6GH64_9TELE</name>
<dbReference type="Pfam" id="PF03999">
    <property type="entry name" value="MAP65_ASE1"/>
    <property type="match status" value="1"/>
</dbReference>
<protein>
    <recommendedName>
        <fullName evidence="3">Protein regulator of cytokinesis 1</fullName>
    </recommendedName>
</protein>
<proteinExistence type="predicted"/>
<evidence type="ECO:0000313" key="1">
    <source>
        <dbReference type="EMBL" id="KAG5272796.1"/>
    </source>
</evidence>
<dbReference type="EMBL" id="JADWDJ010000012">
    <property type="protein sequence ID" value="KAG5272796.1"/>
    <property type="molecule type" value="Genomic_DNA"/>
</dbReference>
<dbReference type="GO" id="GO:1990023">
    <property type="term" value="C:mitotic spindle midzone"/>
    <property type="evidence" value="ECO:0007669"/>
    <property type="project" value="TreeGrafter"/>
</dbReference>
<evidence type="ECO:0008006" key="3">
    <source>
        <dbReference type="Google" id="ProtNLM"/>
    </source>
</evidence>
<dbReference type="PANTHER" id="PTHR19321:SF6">
    <property type="entry name" value="PROTEIN REGULATOR OF CYTOKINESIS 1"/>
    <property type="match status" value="1"/>
</dbReference>
<dbReference type="GO" id="GO:0051256">
    <property type="term" value="P:mitotic spindle midzone assembly"/>
    <property type="evidence" value="ECO:0007669"/>
    <property type="project" value="TreeGrafter"/>
</dbReference>
<reference evidence="1" key="1">
    <citation type="submission" date="2020-10" db="EMBL/GenBank/DDBJ databases">
        <title>Chromosome-scale genome assembly of the Allis shad, Alosa alosa.</title>
        <authorList>
            <person name="Margot Z."/>
            <person name="Christophe K."/>
            <person name="Cabau C."/>
            <person name="Louis A."/>
            <person name="Berthelot C."/>
            <person name="Parey E."/>
            <person name="Roest Crollius H."/>
            <person name="Montfort J."/>
            <person name="Robinson-Rechavi M."/>
            <person name="Bucao C."/>
            <person name="Bouchez O."/>
            <person name="Gislard M."/>
            <person name="Lluch J."/>
            <person name="Milhes M."/>
            <person name="Lampietro C."/>
            <person name="Lopez Roques C."/>
            <person name="Donnadieu C."/>
            <person name="Braasch I."/>
            <person name="Desvignes T."/>
            <person name="Postlethwait J."/>
            <person name="Bobe J."/>
            <person name="Guiguen Y."/>
        </authorList>
    </citation>
    <scope>NUCLEOTIDE SEQUENCE</scope>
    <source>
        <strain evidence="1">M-15738</strain>
        <tissue evidence="1">Blood</tissue>
    </source>
</reference>
<gene>
    <name evidence="1" type="ORF">AALO_G00169390</name>
</gene>